<name>A0A6N7LW66_9GAMM</name>
<feature type="chain" id="PRO_5027090002" evidence="1">
    <location>
        <begin position="29"/>
        <end position="602"/>
    </location>
</feature>
<evidence type="ECO:0000313" key="3">
    <source>
        <dbReference type="Proteomes" id="UP000469421"/>
    </source>
</evidence>
<accession>A0A6N7LW66</accession>
<keyword evidence="3" id="KW-1185">Reference proteome</keyword>
<dbReference type="EMBL" id="WIRE01000002">
    <property type="protein sequence ID" value="MQX54652.1"/>
    <property type="molecule type" value="Genomic_DNA"/>
</dbReference>
<gene>
    <name evidence="2" type="ORF">GFN93_15470</name>
</gene>
<organism evidence="2 3">
    <name type="scientific">Alcanivorax sediminis</name>
    <dbReference type="NCBI Taxonomy" id="2663008"/>
    <lineage>
        <taxon>Bacteria</taxon>
        <taxon>Pseudomonadati</taxon>
        <taxon>Pseudomonadota</taxon>
        <taxon>Gammaproteobacteria</taxon>
        <taxon>Oceanospirillales</taxon>
        <taxon>Alcanivoracaceae</taxon>
        <taxon>Alcanivorax</taxon>
    </lineage>
</organism>
<reference evidence="2 3" key="1">
    <citation type="submission" date="2019-10" db="EMBL/GenBank/DDBJ databases">
        <title>Alcanivorax sp.PA15-N-34 draft genome sequence.</title>
        <authorList>
            <person name="Liao X."/>
            <person name="Shao Z."/>
        </authorList>
    </citation>
    <scope>NUCLEOTIDE SEQUENCE [LARGE SCALE GENOMIC DNA]</scope>
    <source>
        <strain evidence="2 3">PA15-N-34</strain>
    </source>
</reference>
<dbReference type="AlphaFoldDB" id="A0A6N7LW66"/>
<evidence type="ECO:0000313" key="2">
    <source>
        <dbReference type="EMBL" id="MQX54652.1"/>
    </source>
</evidence>
<evidence type="ECO:0000256" key="1">
    <source>
        <dbReference type="SAM" id="SignalP"/>
    </source>
</evidence>
<proteinExistence type="predicted"/>
<protein>
    <submittedName>
        <fullName evidence="2">Uncharacterized protein</fullName>
    </submittedName>
</protein>
<dbReference type="RefSeq" id="WP_153502219.1">
    <property type="nucleotide sequence ID" value="NZ_WIRE01000002.1"/>
</dbReference>
<feature type="signal peptide" evidence="1">
    <location>
        <begin position="1"/>
        <end position="28"/>
    </location>
</feature>
<sequence length="602" mass="62738">METKRIWRRAGSVFATLLLLCMWLPAQAVDGGPFELDGDAVESSADDWETLFDGSPNSATSFTGIVSDSVAEDGQDDFFTGGGSKTPNLISDWKYKTAPPSEPPDKNNISHAYAANYIVATKQVVYFGADLLATNGDAELAFWFFQNKITQQNGSFDGEHANGDVYVAVKFSNGGTQANIAVFEWDDTCTKPPGNGPFPAGGCAADNLRVIVEEGPATCGGGGGDVACAISNATSEEPSPWPYEPKSGTSGLFPPTAFFEGGINIFDIFGENKCFASFMATSGASTSFTSTAKDFVLDDFDVCSVAASKTCVNDSQDDDAPMAITYNVRGCAINDGGGAINVTSLTNAIGGGAIYDPMPSWYIPAAGFDPSTDCADPIALKTATQTGAPLGDPSSYNLQAGDALVYQFLETTEVNGAQDEVFVDAEGTDGAPIDEASATATCPLRTFDTELTVTKNCQADLESNGSNLLVKINFGGTVCNNGEVALTALILTDSPMADYITLDPGDVHQDPDDTLGVGDCVSYEGYYYPSTIPTGDVCPFMDTVTASAMAPINSAPPQGSETSCVQVSGGFECSATSPGTTCDLRVVDGDNDCSTGLNSDSD</sequence>
<keyword evidence="1" id="KW-0732">Signal</keyword>
<comment type="caution">
    <text evidence="2">The sequence shown here is derived from an EMBL/GenBank/DDBJ whole genome shotgun (WGS) entry which is preliminary data.</text>
</comment>
<dbReference type="Proteomes" id="UP000469421">
    <property type="component" value="Unassembled WGS sequence"/>
</dbReference>